<sequence>MPYHYTPLFTRDLSQGELIEEYFRQGLRRRKQPDNLQKVIDTICQELNGSGNCIGYRQMHQRLRVNHGLVVDRETVRLSLKILDPVGVENRSRRRLRRREYRGRGPNFIWHMDGYDKLKPYGMAIHGAIDGYSRRLLWLEVGTTNNDPSVTARYFLDYVKQVGGVPRIARTDAGTENVTICGIQRFFRANCTDSFNGEKSFMYGASVSNQRIEAWWSQLRQSQSDWWIEFLRGIREEGLYDDSNFMHVQCMIYCFIPILREELYNVMKLWNTHRIRPSSNRESPPGRPDVLYSVPELNSTEDYLVPVSPIDITAAEAFISHDNTDDADENFTELAKIIEQEQNLQKPTNATEAKYHYVTLLDYINQI</sequence>
<dbReference type="KEGG" id="epa:110240064"/>
<dbReference type="OMA" id="TENVTIC"/>
<dbReference type="RefSeq" id="XP_020901510.1">
    <property type="nucleotide sequence ID" value="XM_021045851.2"/>
</dbReference>
<dbReference type="EnsemblMetazoa" id="XM_021045851.2">
    <property type="protein sequence ID" value="XP_020901510.1"/>
    <property type="gene ID" value="LOC110240064"/>
</dbReference>
<dbReference type="InterPro" id="IPR058913">
    <property type="entry name" value="Integrase_dom_put"/>
</dbReference>
<proteinExistence type="predicted"/>
<evidence type="ECO:0000259" key="1">
    <source>
        <dbReference type="Pfam" id="PF24764"/>
    </source>
</evidence>
<name>A0A913XAK4_EXADI</name>
<dbReference type="GeneID" id="110240064"/>
<feature type="domain" description="Integrase core" evidence="1">
    <location>
        <begin position="101"/>
        <end position="281"/>
    </location>
</feature>
<dbReference type="PANTHER" id="PTHR46791:SF13">
    <property type="entry name" value="CLR5 DOMAIN-CONTAINING PROTEIN"/>
    <property type="match status" value="1"/>
</dbReference>
<dbReference type="OrthoDB" id="6144162at2759"/>
<dbReference type="PANTHER" id="PTHR46791">
    <property type="entry name" value="EXPRESSED PROTEIN"/>
    <property type="match status" value="1"/>
</dbReference>
<protein>
    <recommendedName>
        <fullName evidence="1">Integrase core domain-containing protein</fullName>
    </recommendedName>
</protein>
<evidence type="ECO:0000313" key="2">
    <source>
        <dbReference type="EnsemblMetazoa" id="XP_020901510.1"/>
    </source>
</evidence>
<dbReference type="Proteomes" id="UP000887567">
    <property type="component" value="Unplaced"/>
</dbReference>
<evidence type="ECO:0000313" key="3">
    <source>
        <dbReference type="Proteomes" id="UP000887567"/>
    </source>
</evidence>
<dbReference type="AlphaFoldDB" id="A0A913XAK4"/>
<accession>A0A913XAK4</accession>
<keyword evidence="3" id="KW-1185">Reference proteome</keyword>
<dbReference type="Pfam" id="PF24764">
    <property type="entry name" value="rva_4"/>
    <property type="match status" value="1"/>
</dbReference>
<organism evidence="2 3">
    <name type="scientific">Exaiptasia diaphana</name>
    <name type="common">Tropical sea anemone</name>
    <name type="synonym">Aiptasia pulchella</name>
    <dbReference type="NCBI Taxonomy" id="2652724"/>
    <lineage>
        <taxon>Eukaryota</taxon>
        <taxon>Metazoa</taxon>
        <taxon>Cnidaria</taxon>
        <taxon>Anthozoa</taxon>
        <taxon>Hexacorallia</taxon>
        <taxon>Actiniaria</taxon>
        <taxon>Aiptasiidae</taxon>
        <taxon>Exaiptasia</taxon>
    </lineage>
</organism>
<reference evidence="2" key="1">
    <citation type="submission" date="2022-11" db="UniProtKB">
        <authorList>
            <consortium name="EnsemblMetazoa"/>
        </authorList>
    </citation>
    <scope>IDENTIFICATION</scope>
</reference>